<protein>
    <submittedName>
        <fullName evidence="8">Sigma-70 family RNA polymerase sigma factor</fullName>
    </submittedName>
</protein>
<keyword evidence="3" id="KW-0805">Transcription regulation</keyword>
<dbReference type="EMBL" id="JAPZVP010000026">
    <property type="protein sequence ID" value="MDA1362625.1"/>
    <property type="molecule type" value="Genomic_DNA"/>
</dbReference>
<feature type="domain" description="RNA polymerase sigma-70 region 2" evidence="6">
    <location>
        <begin position="12"/>
        <end position="75"/>
    </location>
</feature>
<dbReference type="InterPro" id="IPR013249">
    <property type="entry name" value="RNA_pol_sigma70_r4_t2"/>
</dbReference>
<feature type="domain" description="RNA polymerase sigma factor 70 region 4 type 2" evidence="7">
    <location>
        <begin position="118"/>
        <end position="169"/>
    </location>
</feature>
<keyword evidence="5" id="KW-0804">Transcription</keyword>
<name>A0A9X3PFP7_9ACTN</name>
<organism evidence="8 9">
    <name type="scientific">Glycomyces luteolus</name>
    <dbReference type="NCBI Taxonomy" id="2670330"/>
    <lineage>
        <taxon>Bacteria</taxon>
        <taxon>Bacillati</taxon>
        <taxon>Actinomycetota</taxon>
        <taxon>Actinomycetes</taxon>
        <taxon>Glycomycetales</taxon>
        <taxon>Glycomycetaceae</taxon>
        <taxon>Glycomyces</taxon>
    </lineage>
</organism>
<dbReference type="InterPro" id="IPR013324">
    <property type="entry name" value="RNA_pol_sigma_r3/r4-like"/>
</dbReference>
<reference evidence="8" key="1">
    <citation type="submission" date="2022-12" db="EMBL/GenBank/DDBJ databases">
        <title>Gycomyces niveus sp.nov.,a novel actinomycete isolated from soil in Shouguan.</title>
        <authorList>
            <person name="Yang X."/>
        </authorList>
    </citation>
    <scope>NUCLEOTIDE SEQUENCE</scope>
    <source>
        <strain evidence="8">NEAU-A15</strain>
    </source>
</reference>
<dbReference type="InterPro" id="IPR014284">
    <property type="entry name" value="RNA_pol_sigma-70_dom"/>
</dbReference>
<dbReference type="SUPFAM" id="SSF54427">
    <property type="entry name" value="NTF2-like"/>
    <property type="match status" value="1"/>
</dbReference>
<dbReference type="InterPro" id="IPR052704">
    <property type="entry name" value="ECF_Sigma-70_Domain"/>
</dbReference>
<dbReference type="Pfam" id="PF04542">
    <property type="entry name" value="Sigma70_r2"/>
    <property type="match status" value="1"/>
</dbReference>
<dbReference type="Gene3D" id="3.10.450.50">
    <property type="match status" value="1"/>
</dbReference>
<comment type="caution">
    <text evidence="8">The sequence shown here is derived from an EMBL/GenBank/DDBJ whole genome shotgun (WGS) entry which is preliminary data.</text>
</comment>
<dbReference type="GO" id="GO:0003677">
    <property type="term" value="F:DNA binding"/>
    <property type="evidence" value="ECO:0007669"/>
    <property type="project" value="InterPro"/>
</dbReference>
<comment type="similarity">
    <text evidence="1">Belongs to the sigma-70 factor family. ECF subfamily.</text>
</comment>
<dbReference type="InterPro" id="IPR013325">
    <property type="entry name" value="RNA_pol_sigma_r2"/>
</dbReference>
<dbReference type="SUPFAM" id="SSF88659">
    <property type="entry name" value="Sigma3 and sigma4 domains of RNA polymerase sigma factors"/>
    <property type="match status" value="1"/>
</dbReference>
<keyword evidence="9" id="KW-1185">Reference proteome</keyword>
<sequence length="298" mass="31979">MNDDQWLAERFETDRPRLEAVAFRMLGSSGEAEDAVQEAWFRLAASDTARIDNLSGWLTTVVGRVCLDQLRRRKSRAEQPMPTSFDGTVAVEPTALPGPADVAADPESAAVIADSVSLALLVVLETLEPAERLAFVLHDMFGVPFDDIAQIVDRTPAAARKLASRARARVRGTDVPQRQEVSKQRTVVEAFLAAARDGDFESLVSVLDPEITLRTDAAEVGQIIRGAAQIAGGAMTFAAMATAAQLVLADGKIGVVSSLPDLPTRVLVFTVAGDRIIAMEGVTDPDRVRAMELTLLDS</sequence>
<dbReference type="GO" id="GO:0016987">
    <property type="term" value="F:sigma factor activity"/>
    <property type="evidence" value="ECO:0007669"/>
    <property type="project" value="UniProtKB-KW"/>
</dbReference>
<dbReference type="RefSeq" id="WP_270112710.1">
    <property type="nucleotide sequence ID" value="NZ_JAPZVP010000026.1"/>
</dbReference>
<dbReference type="Gene3D" id="1.10.1740.10">
    <property type="match status" value="1"/>
</dbReference>
<evidence type="ECO:0000256" key="2">
    <source>
        <dbReference type="ARBA" id="ARBA00011344"/>
    </source>
</evidence>
<comment type="subunit">
    <text evidence="2">Interacts transiently with the RNA polymerase catalytic core formed by RpoA, RpoB, RpoC and RpoZ (2 alpha, 1 beta, 1 beta' and 1 omega subunit) to form the RNA polymerase holoenzyme that can initiate transcription.</text>
</comment>
<evidence type="ECO:0000256" key="3">
    <source>
        <dbReference type="ARBA" id="ARBA00023015"/>
    </source>
</evidence>
<dbReference type="InterPro" id="IPR036388">
    <property type="entry name" value="WH-like_DNA-bd_sf"/>
</dbReference>
<dbReference type="PANTHER" id="PTHR30173:SF43">
    <property type="entry name" value="ECF RNA POLYMERASE SIGMA FACTOR SIGI-RELATED"/>
    <property type="match status" value="1"/>
</dbReference>
<dbReference type="GO" id="GO:0006352">
    <property type="term" value="P:DNA-templated transcription initiation"/>
    <property type="evidence" value="ECO:0007669"/>
    <property type="project" value="InterPro"/>
</dbReference>
<evidence type="ECO:0000256" key="4">
    <source>
        <dbReference type="ARBA" id="ARBA00023082"/>
    </source>
</evidence>
<evidence type="ECO:0000256" key="5">
    <source>
        <dbReference type="ARBA" id="ARBA00023163"/>
    </source>
</evidence>
<dbReference type="Proteomes" id="UP001146067">
    <property type="component" value="Unassembled WGS sequence"/>
</dbReference>
<evidence type="ECO:0000313" key="8">
    <source>
        <dbReference type="EMBL" id="MDA1362625.1"/>
    </source>
</evidence>
<evidence type="ECO:0000256" key="1">
    <source>
        <dbReference type="ARBA" id="ARBA00010641"/>
    </source>
</evidence>
<dbReference type="NCBIfam" id="TIGR02937">
    <property type="entry name" value="sigma70-ECF"/>
    <property type="match status" value="1"/>
</dbReference>
<proteinExistence type="inferred from homology"/>
<dbReference type="InterPro" id="IPR007627">
    <property type="entry name" value="RNA_pol_sigma70_r2"/>
</dbReference>
<dbReference type="Pfam" id="PF08281">
    <property type="entry name" value="Sigma70_r4_2"/>
    <property type="match status" value="1"/>
</dbReference>
<dbReference type="SUPFAM" id="SSF88946">
    <property type="entry name" value="Sigma2 domain of RNA polymerase sigma factors"/>
    <property type="match status" value="1"/>
</dbReference>
<evidence type="ECO:0000259" key="7">
    <source>
        <dbReference type="Pfam" id="PF08281"/>
    </source>
</evidence>
<evidence type="ECO:0000259" key="6">
    <source>
        <dbReference type="Pfam" id="PF04542"/>
    </source>
</evidence>
<dbReference type="AlphaFoldDB" id="A0A9X3PFP7"/>
<dbReference type="PANTHER" id="PTHR30173">
    <property type="entry name" value="SIGMA 19 FACTOR"/>
    <property type="match status" value="1"/>
</dbReference>
<accession>A0A9X3PFP7</accession>
<gene>
    <name evidence="8" type="ORF">O1R50_23590</name>
</gene>
<dbReference type="Gene3D" id="1.10.10.10">
    <property type="entry name" value="Winged helix-like DNA-binding domain superfamily/Winged helix DNA-binding domain"/>
    <property type="match status" value="1"/>
</dbReference>
<dbReference type="InterPro" id="IPR032710">
    <property type="entry name" value="NTF2-like_dom_sf"/>
</dbReference>
<evidence type="ECO:0000313" key="9">
    <source>
        <dbReference type="Proteomes" id="UP001146067"/>
    </source>
</evidence>
<keyword evidence="4" id="KW-0731">Sigma factor</keyword>